<evidence type="ECO:0000256" key="1">
    <source>
        <dbReference type="SAM" id="MobiDB-lite"/>
    </source>
</evidence>
<dbReference type="GO" id="GO:0003676">
    <property type="term" value="F:nucleic acid binding"/>
    <property type="evidence" value="ECO:0007669"/>
    <property type="project" value="InterPro"/>
</dbReference>
<dbReference type="AlphaFoldDB" id="A0A3S4PH92"/>
<keyword evidence="4" id="KW-1185">Reference proteome</keyword>
<feature type="region of interest" description="Disordered" evidence="1">
    <location>
        <begin position="349"/>
        <end position="382"/>
    </location>
</feature>
<accession>A0A3S4PH92</accession>
<evidence type="ECO:0000259" key="2">
    <source>
        <dbReference type="PROSITE" id="PS50994"/>
    </source>
</evidence>
<dbReference type="SUPFAM" id="SSF53098">
    <property type="entry name" value="Ribonuclease H-like"/>
    <property type="match status" value="1"/>
</dbReference>
<dbReference type="EMBL" id="QPKB01000008">
    <property type="protein sequence ID" value="RWR90457.1"/>
    <property type="molecule type" value="Genomic_DNA"/>
</dbReference>
<sequence>MTVIKNFYWKNNALLPKLQLNNRAPLKLSLPMLLKPGILLETSVKYSVTTVKNMAIMQINARKSVNIVRPLVTSLKSVGRRLKILLITRMQSAPSACAYASSEFGGSLLSNSPSQPGSSSQSLSTAPLTPAMVNQMIINALSSMNISAANGDHLPIVSVGDAPGPFPLTNIFVSPHLATNLVSVGQLVENNYNVSFSSSGCVVQDQESRAVIARSYVETQFSKCIKTLRSDSGGEYVSTDFQSFIRTRGIISQRTCPYTPQQNRVTERKNKHLLDVTRTLLIESSVPPRFWIEALTTAVHLINRLPSPTIAQLTPHFKLFGHHPSCNHLHTFGCVCFVHLHPTERTKLMAQSSRERTVTADAHPPDPPANGSTSTDTLHRSS</sequence>
<dbReference type="Proteomes" id="UP000283530">
    <property type="component" value="Unassembled WGS sequence"/>
</dbReference>
<feature type="compositionally biased region" description="Basic and acidic residues" evidence="1">
    <location>
        <begin position="349"/>
        <end position="358"/>
    </location>
</feature>
<reference evidence="3 4" key="1">
    <citation type="journal article" date="2019" name="Nat. Plants">
        <title>Stout camphor tree genome fills gaps in understanding of flowering plant genome evolution.</title>
        <authorList>
            <person name="Chaw S.M."/>
            <person name="Liu Y.C."/>
            <person name="Wu Y.W."/>
            <person name="Wang H.Y."/>
            <person name="Lin C.I."/>
            <person name="Wu C.S."/>
            <person name="Ke H.M."/>
            <person name="Chang L.Y."/>
            <person name="Hsu C.Y."/>
            <person name="Yang H.T."/>
            <person name="Sudianto E."/>
            <person name="Hsu M.H."/>
            <person name="Wu K.P."/>
            <person name="Wang L.N."/>
            <person name="Leebens-Mack J.H."/>
            <person name="Tsai I.J."/>
        </authorList>
    </citation>
    <scope>NUCLEOTIDE SEQUENCE [LARGE SCALE GENOMIC DNA]</scope>
    <source>
        <strain evidence="4">cv. Chaw 1501</strain>
        <tissue evidence="3">Young leaves</tissue>
    </source>
</reference>
<dbReference type="OrthoDB" id="1938465at2759"/>
<dbReference type="PANTHER" id="PTHR42648:SF28">
    <property type="entry name" value="TRANSPOSON-ENCODED PROTEIN WITH RIBONUCLEASE H-LIKE AND RETROVIRUS ZINC FINGER-LIKE DOMAINS"/>
    <property type="match status" value="1"/>
</dbReference>
<evidence type="ECO:0000313" key="3">
    <source>
        <dbReference type="EMBL" id="RWR90457.1"/>
    </source>
</evidence>
<dbReference type="PANTHER" id="PTHR42648">
    <property type="entry name" value="TRANSPOSASE, PUTATIVE-RELATED"/>
    <property type="match status" value="1"/>
</dbReference>
<dbReference type="GO" id="GO:0015074">
    <property type="term" value="P:DNA integration"/>
    <property type="evidence" value="ECO:0007669"/>
    <property type="project" value="InterPro"/>
</dbReference>
<gene>
    <name evidence="3" type="ORF">CKAN_01955300</name>
</gene>
<evidence type="ECO:0000313" key="4">
    <source>
        <dbReference type="Proteomes" id="UP000283530"/>
    </source>
</evidence>
<dbReference type="STRING" id="337451.A0A3S4PH92"/>
<protein>
    <submittedName>
        <fullName evidence="3">Retrovirus-related Pol polyprotein from transposon TNT 1-94</fullName>
    </submittedName>
</protein>
<dbReference type="Gene3D" id="3.30.420.10">
    <property type="entry name" value="Ribonuclease H-like superfamily/Ribonuclease H"/>
    <property type="match status" value="1"/>
</dbReference>
<comment type="caution">
    <text evidence="3">The sequence shown here is derived from an EMBL/GenBank/DDBJ whole genome shotgun (WGS) entry which is preliminary data.</text>
</comment>
<dbReference type="InterPro" id="IPR001584">
    <property type="entry name" value="Integrase_cat-core"/>
</dbReference>
<dbReference type="InterPro" id="IPR036397">
    <property type="entry name" value="RNaseH_sf"/>
</dbReference>
<name>A0A3S4PH92_9MAGN</name>
<dbReference type="PROSITE" id="PS50994">
    <property type="entry name" value="INTEGRASE"/>
    <property type="match status" value="1"/>
</dbReference>
<dbReference type="InterPro" id="IPR039537">
    <property type="entry name" value="Retrotran_Ty1/copia-like"/>
</dbReference>
<proteinExistence type="predicted"/>
<organism evidence="3 4">
    <name type="scientific">Cinnamomum micranthum f. kanehirae</name>
    <dbReference type="NCBI Taxonomy" id="337451"/>
    <lineage>
        <taxon>Eukaryota</taxon>
        <taxon>Viridiplantae</taxon>
        <taxon>Streptophyta</taxon>
        <taxon>Embryophyta</taxon>
        <taxon>Tracheophyta</taxon>
        <taxon>Spermatophyta</taxon>
        <taxon>Magnoliopsida</taxon>
        <taxon>Magnoliidae</taxon>
        <taxon>Laurales</taxon>
        <taxon>Lauraceae</taxon>
        <taxon>Cinnamomum</taxon>
    </lineage>
</organism>
<dbReference type="InterPro" id="IPR012337">
    <property type="entry name" value="RNaseH-like_sf"/>
</dbReference>
<feature type="domain" description="Integrase catalytic" evidence="2">
    <location>
        <begin position="159"/>
        <end position="323"/>
    </location>
</feature>